<reference evidence="1" key="1">
    <citation type="submission" date="2020-06" db="EMBL/GenBank/DDBJ databases">
        <title>Draft genome of Bugula neritina, a colonial animal packing powerful symbionts and potential medicines.</title>
        <authorList>
            <person name="Rayko M."/>
        </authorList>
    </citation>
    <scope>NUCLEOTIDE SEQUENCE [LARGE SCALE GENOMIC DNA]</scope>
    <source>
        <strain evidence="1">Kwan_BN1</strain>
    </source>
</reference>
<sequence length="225" mass="25026">MQLSPYRLEESDSASLDVFYDTRTCSSDWAKTRKAVTLNDNFCCGGSFLSLYHYTCPRCQCNLTISSLSAGYEGSWPLYKMFREDRSAPIDYSISYDSNTTDCGLAMQECHKVCSTQNFKYFAQGLSTQLSFYGSASHGNSGTSPYTVSLANFVCDQMKKEVSVPIKVMVTEKVTQCPVETTATVQGSNDLCCRNDIGLSLWIPDNSRFTPSQCNANSIWSHIFG</sequence>
<organism evidence="1 2">
    <name type="scientific">Bugula neritina</name>
    <name type="common">Brown bryozoan</name>
    <name type="synonym">Sertularia neritina</name>
    <dbReference type="NCBI Taxonomy" id="10212"/>
    <lineage>
        <taxon>Eukaryota</taxon>
        <taxon>Metazoa</taxon>
        <taxon>Spiralia</taxon>
        <taxon>Lophotrochozoa</taxon>
        <taxon>Bryozoa</taxon>
        <taxon>Gymnolaemata</taxon>
        <taxon>Cheilostomatida</taxon>
        <taxon>Flustrina</taxon>
        <taxon>Buguloidea</taxon>
        <taxon>Bugulidae</taxon>
        <taxon>Bugula</taxon>
    </lineage>
</organism>
<proteinExistence type="predicted"/>
<accession>A0A7J7K584</accession>
<evidence type="ECO:0000313" key="1">
    <source>
        <dbReference type="EMBL" id="KAF6033111.1"/>
    </source>
</evidence>
<keyword evidence="2" id="KW-1185">Reference proteome</keyword>
<name>A0A7J7K584_BUGNE</name>
<evidence type="ECO:0000313" key="2">
    <source>
        <dbReference type="Proteomes" id="UP000593567"/>
    </source>
</evidence>
<comment type="caution">
    <text evidence="1">The sequence shown here is derived from an EMBL/GenBank/DDBJ whole genome shotgun (WGS) entry which is preliminary data.</text>
</comment>
<protein>
    <submittedName>
        <fullName evidence="1">Uncharacterized protein</fullName>
    </submittedName>
</protein>
<gene>
    <name evidence="1" type="ORF">EB796_008601</name>
</gene>
<dbReference type="EMBL" id="VXIV02001455">
    <property type="protein sequence ID" value="KAF6033111.1"/>
    <property type="molecule type" value="Genomic_DNA"/>
</dbReference>
<dbReference type="AlphaFoldDB" id="A0A7J7K584"/>
<dbReference type="Proteomes" id="UP000593567">
    <property type="component" value="Unassembled WGS sequence"/>
</dbReference>